<dbReference type="RefSeq" id="WP_081795837.1">
    <property type="nucleotide sequence ID" value="NZ_FQZN01000031.1"/>
</dbReference>
<dbReference type="SUPFAM" id="SSF51445">
    <property type="entry name" value="(Trans)glycosidases"/>
    <property type="match status" value="1"/>
</dbReference>
<dbReference type="Gene3D" id="3.20.20.80">
    <property type="entry name" value="Glycosidases"/>
    <property type="match status" value="1"/>
</dbReference>
<evidence type="ECO:0000259" key="2">
    <source>
        <dbReference type="Pfam" id="PF14488"/>
    </source>
</evidence>
<proteinExistence type="predicted"/>
<dbReference type="Proteomes" id="UP000184192">
    <property type="component" value="Unassembled WGS sequence"/>
</dbReference>
<dbReference type="GeneID" id="92714026"/>
<dbReference type="EMBL" id="FQZN01000031">
    <property type="protein sequence ID" value="SHJ49240.1"/>
    <property type="molecule type" value="Genomic_DNA"/>
</dbReference>
<evidence type="ECO:0000313" key="3">
    <source>
        <dbReference type="EMBL" id="SHJ49240.1"/>
    </source>
</evidence>
<evidence type="ECO:0000256" key="1">
    <source>
        <dbReference type="SAM" id="SignalP"/>
    </source>
</evidence>
<keyword evidence="4" id="KW-1185">Reference proteome</keyword>
<feature type="domain" description="DUF4434" evidence="2">
    <location>
        <begin position="32"/>
        <end position="322"/>
    </location>
</feature>
<sequence>MTRNYHNFMVFFLLLFCSGESAAHNGSPVKPITGTWINLAYQDVRNQYTNPPYIDNTDPYLWEAKVEELAQMGMEYLVFMAVANEEKSFYPSKLMQWAFPANRKSPVDAIMDAAAKRNMKVFMSTGWAKDQDDNLRDPAIKQRQLEMIKELAGLYGKHPALYGWYLPVEDCLCPLLSDHAVTAVNALTEQIHTLTPGKKILISPYGIFNSDFANPEYEKQLAKLKVDIIAYQDEVGCVRERFPLVRLKENWKKLRTIHDALHIAMWANCETFTWEKAANDRTSALIPAAYSRLLSQQAAASVAGVEQIISFMFCGIIESPESPYQLGQPMWSNYTYRDYMAWKKGNRYWKLLEASFLNRLANTTNFAKVSGAGASSPLLLDGAVGEENMADAHWTVFKKGFHELIIDLQKETAVHDILLRMLNYRSADIGLPTKIHLSTSQDGNTYHLLSTKEISPFPNSNHDAWIEGVFWEKLNIKKRFLKITFDASSQVYIDEIFINPSVVQ</sequence>
<gene>
    <name evidence="3" type="ORF">SAMN05444350_13139</name>
</gene>
<protein>
    <recommendedName>
        <fullName evidence="2">DUF4434 domain-containing protein</fullName>
    </recommendedName>
</protein>
<feature type="signal peptide" evidence="1">
    <location>
        <begin position="1"/>
        <end position="22"/>
    </location>
</feature>
<dbReference type="InterPro" id="IPR027849">
    <property type="entry name" value="DUF4434"/>
</dbReference>
<dbReference type="Pfam" id="PF14488">
    <property type="entry name" value="DUF4434"/>
    <property type="match status" value="1"/>
</dbReference>
<keyword evidence="1" id="KW-0732">Signal</keyword>
<dbReference type="eggNOG" id="ENOG502Z8X9">
    <property type="taxonomic scope" value="Bacteria"/>
</dbReference>
<name>A0A1M6JRK8_9BACE</name>
<dbReference type="AlphaFoldDB" id="A0A1M6JRK8"/>
<reference evidence="4" key="1">
    <citation type="submission" date="2016-11" db="EMBL/GenBank/DDBJ databases">
        <authorList>
            <person name="Varghese N."/>
            <person name="Submissions S."/>
        </authorList>
    </citation>
    <scope>NUCLEOTIDE SEQUENCE [LARGE SCALE GENOMIC DNA]</scope>
    <source>
        <strain evidence="4">DSM 26884</strain>
    </source>
</reference>
<accession>A0A1M6JRK8</accession>
<dbReference type="InterPro" id="IPR017853">
    <property type="entry name" value="GH"/>
</dbReference>
<evidence type="ECO:0000313" key="4">
    <source>
        <dbReference type="Proteomes" id="UP000184192"/>
    </source>
</evidence>
<feature type="chain" id="PRO_5012951858" description="DUF4434 domain-containing protein" evidence="1">
    <location>
        <begin position="23"/>
        <end position="504"/>
    </location>
</feature>
<organism evidence="3 4">
    <name type="scientific">Bacteroides stercorirosoris</name>
    <dbReference type="NCBI Taxonomy" id="871324"/>
    <lineage>
        <taxon>Bacteria</taxon>
        <taxon>Pseudomonadati</taxon>
        <taxon>Bacteroidota</taxon>
        <taxon>Bacteroidia</taxon>
        <taxon>Bacteroidales</taxon>
        <taxon>Bacteroidaceae</taxon>
        <taxon>Bacteroides</taxon>
    </lineage>
</organism>